<accession>A0ABN8UHE1</accession>
<dbReference type="Pfam" id="PF19526">
    <property type="entry name" value="Slr4"/>
    <property type="match status" value="1"/>
</dbReference>
<evidence type="ECO:0008006" key="4">
    <source>
        <dbReference type="Google" id="ProtNLM"/>
    </source>
</evidence>
<evidence type="ECO:0000256" key="1">
    <source>
        <dbReference type="SAM" id="SignalP"/>
    </source>
</evidence>
<evidence type="ECO:0000313" key="3">
    <source>
        <dbReference type="Proteomes" id="UP001152485"/>
    </source>
</evidence>
<feature type="signal peptide" evidence="1">
    <location>
        <begin position="1"/>
        <end position="20"/>
    </location>
</feature>
<sequence>MFKKTLLALAVAGTSLSATAGSITANITEKAPAAAATTIAGVVGTAAFNGCALAATALKVTVNNNGNVPNNAAVNDNMAVTNTNGVFDATSSVTMTGTDTCNVVIAETLVGAATAKYSQEAATAVGVTVTAKQVAGIGGFKAEDTIIFTFAGVEIDEAKSASATLTDGQGNVIPLINVVNNTLIFSFPSPYNGSRAKDILSLAGVTVKGTATKVTVSSETRNTSNIVVDNSAAATVVEVAKQYSSKVEVKGDAIIDVQKERLEFAVNTKDSADAALNLVNAGESVLNDTLVVENTVAAPTGKLVPTTGSMVVKGNFAWMKDLDTNKDGTYTSAELAAGLTFASYDTKSVGAPVGQLSLATAANADTIDATKIALNTAMTELTVPYASFGANNEIEKYHAVTFKVKGVAAKATTAIAESTYTASINLADANKVALNVATDAEVAKWTLNGSVVNVPYIPFGPNTQPIIRHTNKGVQTGDISLRYMVEGSSGNTETNTWKSLGVIVDDAKPGVRNLLDIVTEKLTAELGTDKFKVALEITTNVPKEDVTVFAAAKITAEGQDRLTIGAFESK</sequence>
<reference evidence="2 3" key="1">
    <citation type="submission" date="2022-07" db="EMBL/GenBank/DDBJ databases">
        <authorList>
            <person name="Criscuolo A."/>
        </authorList>
    </citation>
    <scope>NUCLEOTIDE SEQUENCE [LARGE SCALE GENOMIC DNA]</scope>
    <source>
        <strain evidence="3">CIP 111951</strain>
    </source>
</reference>
<dbReference type="Proteomes" id="UP001152485">
    <property type="component" value="Unassembled WGS sequence"/>
</dbReference>
<protein>
    <recommendedName>
        <fullName evidence="4">EF-hand domain-containing protein</fullName>
    </recommendedName>
</protein>
<gene>
    <name evidence="2" type="ORF">PSECIP111951_00681</name>
</gene>
<proteinExistence type="predicted"/>
<feature type="chain" id="PRO_5046493853" description="EF-hand domain-containing protein" evidence="1">
    <location>
        <begin position="21"/>
        <end position="570"/>
    </location>
</feature>
<organism evidence="2 3">
    <name type="scientific">Pseudoalteromonas holothuriae</name>
    <dbReference type="NCBI Taxonomy" id="2963714"/>
    <lineage>
        <taxon>Bacteria</taxon>
        <taxon>Pseudomonadati</taxon>
        <taxon>Pseudomonadota</taxon>
        <taxon>Gammaproteobacteria</taxon>
        <taxon>Alteromonadales</taxon>
        <taxon>Pseudoalteromonadaceae</taxon>
        <taxon>Pseudoalteromonas</taxon>
    </lineage>
</organism>
<dbReference type="CDD" id="cd22554">
    <property type="entry name" value="Slr4-like"/>
    <property type="match status" value="1"/>
</dbReference>
<comment type="caution">
    <text evidence="2">The sequence shown here is derived from an EMBL/GenBank/DDBJ whole genome shotgun (WGS) entry which is preliminary data.</text>
</comment>
<evidence type="ECO:0000313" key="2">
    <source>
        <dbReference type="EMBL" id="CAH9052746.1"/>
    </source>
</evidence>
<name>A0ABN8UHE1_9GAMM</name>
<dbReference type="InterPro" id="IPR045689">
    <property type="entry name" value="Slr4"/>
</dbReference>
<dbReference type="EMBL" id="CAMAPD010000003">
    <property type="protein sequence ID" value="CAH9052746.1"/>
    <property type="molecule type" value="Genomic_DNA"/>
</dbReference>
<keyword evidence="1" id="KW-0732">Signal</keyword>